<proteinExistence type="predicted"/>
<feature type="transmembrane region" description="Helical" evidence="1">
    <location>
        <begin position="73"/>
        <end position="94"/>
    </location>
</feature>
<comment type="caution">
    <text evidence="2">The sequence shown here is derived from an EMBL/GenBank/DDBJ whole genome shotgun (WGS) entry which is preliminary data.</text>
</comment>
<dbReference type="AlphaFoldDB" id="A0A645ELB4"/>
<organism evidence="2">
    <name type="scientific">bioreactor metagenome</name>
    <dbReference type="NCBI Taxonomy" id="1076179"/>
    <lineage>
        <taxon>unclassified sequences</taxon>
        <taxon>metagenomes</taxon>
        <taxon>ecological metagenomes</taxon>
    </lineage>
</organism>
<dbReference type="SUPFAM" id="SSF103473">
    <property type="entry name" value="MFS general substrate transporter"/>
    <property type="match status" value="1"/>
</dbReference>
<dbReference type="InterPro" id="IPR036259">
    <property type="entry name" value="MFS_trans_sf"/>
</dbReference>
<feature type="transmembrane region" description="Helical" evidence="1">
    <location>
        <begin position="48"/>
        <end position="67"/>
    </location>
</feature>
<name>A0A645ELB4_9ZZZZ</name>
<keyword evidence="1" id="KW-0812">Transmembrane</keyword>
<accession>A0A645ELB4</accession>
<dbReference type="Gene3D" id="1.20.1250.20">
    <property type="entry name" value="MFS general substrate transporter like domains"/>
    <property type="match status" value="1"/>
</dbReference>
<sequence>MFATGLLPVLYVAALLFGTIYAMGTTVPALLLLDLYGKEHYKPKVSRYQSLSAVIAACAGALLPSLYAFTGSFAVVFVLGAAVCALALPALGVLHRYSDRQRAQAAQKKAA</sequence>
<keyword evidence="1" id="KW-0472">Membrane</keyword>
<evidence type="ECO:0000256" key="1">
    <source>
        <dbReference type="SAM" id="Phobius"/>
    </source>
</evidence>
<gene>
    <name evidence="2" type="ORF">SDC9_149783</name>
</gene>
<keyword evidence="1" id="KW-1133">Transmembrane helix</keyword>
<reference evidence="2" key="1">
    <citation type="submission" date="2019-08" db="EMBL/GenBank/DDBJ databases">
        <authorList>
            <person name="Kucharzyk K."/>
            <person name="Murdoch R.W."/>
            <person name="Higgins S."/>
            <person name="Loffler F."/>
        </authorList>
    </citation>
    <scope>NUCLEOTIDE SEQUENCE</scope>
</reference>
<evidence type="ECO:0000313" key="2">
    <source>
        <dbReference type="EMBL" id="MPN02567.1"/>
    </source>
</evidence>
<feature type="transmembrane region" description="Helical" evidence="1">
    <location>
        <begin position="12"/>
        <end position="36"/>
    </location>
</feature>
<protein>
    <submittedName>
        <fullName evidence="2">Uncharacterized protein</fullName>
    </submittedName>
</protein>
<dbReference type="EMBL" id="VSSQ01048525">
    <property type="protein sequence ID" value="MPN02567.1"/>
    <property type="molecule type" value="Genomic_DNA"/>
</dbReference>